<dbReference type="AlphaFoldDB" id="A0AA95NBW4"/>
<keyword evidence="2" id="KW-0233">DNA recombination</keyword>
<dbReference type="PANTHER" id="PTHR30349">
    <property type="entry name" value="PHAGE INTEGRASE-RELATED"/>
    <property type="match status" value="1"/>
</dbReference>
<dbReference type="GO" id="GO:0006310">
    <property type="term" value="P:DNA recombination"/>
    <property type="evidence" value="ECO:0007669"/>
    <property type="project" value="UniProtKB-KW"/>
</dbReference>
<evidence type="ECO:0000313" key="5">
    <source>
        <dbReference type="Proteomes" id="UP001177769"/>
    </source>
</evidence>
<evidence type="ECO:0000256" key="2">
    <source>
        <dbReference type="ARBA" id="ARBA00023172"/>
    </source>
</evidence>
<dbReference type="EMBL" id="CP116346">
    <property type="protein sequence ID" value="WIT11260.1"/>
    <property type="molecule type" value="Genomic_DNA"/>
</dbReference>
<proteinExistence type="predicted"/>
<accession>A0AA95NBW4</accession>
<evidence type="ECO:0000313" key="4">
    <source>
        <dbReference type="EMBL" id="WIT11260.1"/>
    </source>
</evidence>
<dbReference type="PROSITE" id="PS51898">
    <property type="entry name" value="TYR_RECOMBINASE"/>
    <property type="match status" value="1"/>
</dbReference>
<organism evidence="4 5">
    <name type="scientific">Paucibacter sediminis</name>
    <dbReference type="NCBI Taxonomy" id="3019553"/>
    <lineage>
        <taxon>Bacteria</taxon>
        <taxon>Pseudomonadati</taxon>
        <taxon>Pseudomonadota</taxon>
        <taxon>Betaproteobacteria</taxon>
        <taxon>Burkholderiales</taxon>
        <taxon>Sphaerotilaceae</taxon>
        <taxon>Roseateles</taxon>
    </lineage>
</organism>
<dbReference type="Proteomes" id="UP001177769">
    <property type="component" value="Chromosome"/>
</dbReference>
<feature type="domain" description="Tyr recombinase" evidence="3">
    <location>
        <begin position="172"/>
        <end position="349"/>
    </location>
</feature>
<keyword evidence="1" id="KW-0229">DNA integration</keyword>
<gene>
    <name evidence="4" type="ORF">PFX98_20535</name>
</gene>
<dbReference type="RefSeq" id="WP_285232340.1">
    <property type="nucleotide sequence ID" value="NZ_CP116346.1"/>
</dbReference>
<reference evidence="4" key="1">
    <citation type="submission" date="2023-01" db="EMBL/GenBank/DDBJ databases">
        <title>Whole genome sequence of Paucibacter sp. S2-9 isolated from pond sediment.</title>
        <authorList>
            <person name="Jung J.Y."/>
        </authorList>
    </citation>
    <scope>NUCLEOTIDE SEQUENCE</scope>
    <source>
        <strain evidence="4">S2-9</strain>
    </source>
</reference>
<dbReference type="InterPro" id="IPR011010">
    <property type="entry name" value="DNA_brk_join_enz"/>
</dbReference>
<keyword evidence="5" id="KW-1185">Reference proteome</keyword>
<dbReference type="InterPro" id="IPR050090">
    <property type="entry name" value="Tyrosine_recombinase_XerCD"/>
</dbReference>
<evidence type="ECO:0000259" key="3">
    <source>
        <dbReference type="PROSITE" id="PS51898"/>
    </source>
</evidence>
<sequence length="349" mass="41776">MAAIRKRENKDGTESWLVQIRIKGSTPINRSFPTYPEAEQFVRGEESRLRRDQNQKIKGDPRQFSNEIFTDTIRAWIEKNPDKKKRIFRLQTVLRYFGDIRIGMIDEDYVQEYINKMLKTKNRNGYEFAPGSINQHFAAMSVIYKWRAKQLRVPAGDLPFKTSLLPKGWNEGRDRRLEPSEEQCLRARMRRARDNRHHWRLLLNLALESAARYQELLLAEWKHVSIDRRNWHIPKENCKTRKARDVPMSKKMIRTFKMLELLRDPNDPRVFHPFKSKDGTSSSFFFFLEECKIKGFRFHDLRHEAISRMVLYKRDLNMFEIMRIVGHSSIKMLDRYANLRSHELADRMG</sequence>
<dbReference type="InterPro" id="IPR013762">
    <property type="entry name" value="Integrase-like_cat_sf"/>
</dbReference>
<dbReference type="InterPro" id="IPR002104">
    <property type="entry name" value="Integrase_catalytic"/>
</dbReference>
<dbReference type="KEGG" id="pais:PFX98_20535"/>
<dbReference type="GO" id="GO:0015074">
    <property type="term" value="P:DNA integration"/>
    <property type="evidence" value="ECO:0007669"/>
    <property type="project" value="UniProtKB-KW"/>
</dbReference>
<dbReference type="GO" id="GO:0003677">
    <property type="term" value="F:DNA binding"/>
    <property type="evidence" value="ECO:0007669"/>
    <property type="project" value="InterPro"/>
</dbReference>
<protein>
    <submittedName>
        <fullName evidence="4">Site-specific integrase</fullName>
    </submittedName>
</protein>
<evidence type="ECO:0000256" key="1">
    <source>
        <dbReference type="ARBA" id="ARBA00022908"/>
    </source>
</evidence>
<dbReference type="SUPFAM" id="SSF56349">
    <property type="entry name" value="DNA breaking-rejoining enzymes"/>
    <property type="match status" value="1"/>
</dbReference>
<dbReference type="PANTHER" id="PTHR30349:SF94">
    <property type="entry name" value="INTEGRASE_RECOMBINASE HI_1414-RELATED"/>
    <property type="match status" value="1"/>
</dbReference>
<name>A0AA95NBW4_9BURK</name>
<dbReference type="Pfam" id="PF00589">
    <property type="entry name" value="Phage_integrase"/>
    <property type="match status" value="1"/>
</dbReference>
<dbReference type="CDD" id="cd00796">
    <property type="entry name" value="INT_Rci_Hp1_C"/>
    <property type="match status" value="1"/>
</dbReference>
<dbReference type="Gene3D" id="1.10.443.10">
    <property type="entry name" value="Intergrase catalytic core"/>
    <property type="match status" value="1"/>
</dbReference>